<dbReference type="EMBL" id="MVGT01001242">
    <property type="protein sequence ID" value="OVA13066.1"/>
    <property type="molecule type" value="Genomic_DNA"/>
</dbReference>
<evidence type="ECO:0000256" key="1">
    <source>
        <dbReference type="SAM" id="MobiDB-lite"/>
    </source>
</evidence>
<evidence type="ECO:0000313" key="3">
    <source>
        <dbReference type="Proteomes" id="UP000195402"/>
    </source>
</evidence>
<dbReference type="Proteomes" id="UP000195402">
    <property type="component" value="Unassembled WGS sequence"/>
</dbReference>
<keyword evidence="3" id="KW-1185">Reference proteome</keyword>
<gene>
    <name evidence="2" type="ORF">BVC80_8941g20</name>
</gene>
<proteinExistence type="predicted"/>
<comment type="caution">
    <text evidence="2">The sequence shown here is derived from an EMBL/GenBank/DDBJ whole genome shotgun (WGS) entry which is preliminary data.</text>
</comment>
<accession>A0A200QRF4</accession>
<dbReference type="InParanoid" id="A0A200QRF4"/>
<feature type="region of interest" description="Disordered" evidence="1">
    <location>
        <begin position="276"/>
        <end position="295"/>
    </location>
</feature>
<organism evidence="2 3">
    <name type="scientific">Macleaya cordata</name>
    <name type="common">Five-seeded plume-poppy</name>
    <name type="synonym">Bocconia cordata</name>
    <dbReference type="NCBI Taxonomy" id="56857"/>
    <lineage>
        <taxon>Eukaryota</taxon>
        <taxon>Viridiplantae</taxon>
        <taxon>Streptophyta</taxon>
        <taxon>Embryophyta</taxon>
        <taxon>Tracheophyta</taxon>
        <taxon>Spermatophyta</taxon>
        <taxon>Magnoliopsida</taxon>
        <taxon>Ranunculales</taxon>
        <taxon>Papaveraceae</taxon>
        <taxon>Papaveroideae</taxon>
        <taxon>Macleaya</taxon>
    </lineage>
</organism>
<sequence length="322" mass="35543">MPRGAGDAKSISKEPGGQKTLEIASKMLGGTSKIVQRPKKPKAARGYSISVENGTTQCEMIWGIPVTPYETYRSVKQWSEAHSSSELEVEPYSVAWIIFRRLYDIDGDTNFTGQYLQFKNVPPLLKSLLQSSEYHSLDSVYNWWTRTTMDLEIGLDNFIQYCYLDQLSYKCCVQCLCGMIGPIAIKMAMMDTVSSALPTTKSILGFQMSNVRTEISTVSVSKIRSKIPSTHLNFRSITCPGLRDCASSLSASGCHRFENTTSLQMRRRMPTLFANPSEGDIVKEKADGSNTGGTQGPPFLTILAGSIGTWLISLIVNVSPSK</sequence>
<reference evidence="2 3" key="1">
    <citation type="journal article" date="2017" name="Mol. Plant">
        <title>The Genome of Medicinal Plant Macleaya cordata Provides New Insights into Benzylisoquinoline Alkaloids Metabolism.</title>
        <authorList>
            <person name="Liu X."/>
            <person name="Liu Y."/>
            <person name="Huang P."/>
            <person name="Ma Y."/>
            <person name="Qing Z."/>
            <person name="Tang Q."/>
            <person name="Cao H."/>
            <person name="Cheng P."/>
            <person name="Zheng Y."/>
            <person name="Yuan Z."/>
            <person name="Zhou Y."/>
            <person name="Liu J."/>
            <person name="Tang Z."/>
            <person name="Zhuo Y."/>
            <person name="Zhang Y."/>
            <person name="Yu L."/>
            <person name="Huang J."/>
            <person name="Yang P."/>
            <person name="Peng Q."/>
            <person name="Zhang J."/>
            <person name="Jiang W."/>
            <person name="Zhang Z."/>
            <person name="Lin K."/>
            <person name="Ro D.K."/>
            <person name="Chen X."/>
            <person name="Xiong X."/>
            <person name="Shang Y."/>
            <person name="Huang S."/>
            <person name="Zeng J."/>
        </authorList>
    </citation>
    <scope>NUCLEOTIDE SEQUENCE [LARGE SCALE GENOMIC DNA]</scope>
    <source>
        <strain evidence="3">cv. BLH2017</strain>
        <tissue evidence="2">Root</tissue>
    </source>
</reference>
<evidence type="ECO:0000313" key="2">
    <source>
        <dbReference type="EMBL" id="OVA13066.1"/>
    </source>
</evidence>
<name>A0A200QRF4_MACCD</name>
<dbReference type="AlphaFoldDB" id="A0A200QRF4"/>
<protein>
    <submittedName>
        <fullName evidence="2">Uncharacterized protein</fullName>
    </submittedName>
</protein>
<dbReference type="OrthoDB" id="783284at2759"/>